<organism evidence="1 2">
    <name type="scientific">Pseudomonas saxonica</name>
    <dbReference type="NCBI Taxonomy" id="2600598"/>
    <lineage>
        <taxon>Bacteria</taxon>
        <taxon>Pseudomonadati</taxon>
        <taxon>Pseudomonadota</taxon>
        <taxon>Gammaproteobacteria</taxon>
        <taxon>Pseudomonadales</taxon>
        <taxon>Pseudomonadaceae</taxon>
        <taxon>Pseudomonas</taxon>
    </lineage>
</organism>
<accession>A0A5C5PW28</accession>
<dbReference type="RefSeq" id="WP_146426537.1">
    <property type="nucleotide sequence ID" value="NZ_VFIP01000028.1"/>
</dbReference>
<reference evidence="1 2" key="1">
    <citation type="submission" date="2019-06" db="EMBL/GenBank/DDBJ databases">
        <title>Pseudomonas bimorpha sp. nov. isolated from bovine raw milk and skim milk concentrate.</title>
        <authorList>
            <person name="Hofmann K."/>
            <person name="Huptas C."/>
            <person name="Doll E."/>
            <person name="Scherer S."/>
            <person name="Wenning M."/>
        </authorList>
    </citation>
    <scope>NUCLEOTIDE SEQUENCE [LARGE SCALE GENOMIC DNA]</scope>
    <source>
        <strain evidence="1 2">DSM 108990</strain>
    </source>
</reference>
<comment type="caution">
    <text evidence="1">The sequence shown here is derived from an EMBL/GenBank/DDBJ whole genome shotgun (WGS) entry which is preliminary data.</text>
</comment>
<dbReference type="Proteomes" id="UP000317901">
    <property type="component" value="Unassembled WGS sequence"/>
</dbReference>
<proteinExistence type="predicted"/>
<protein>
    <submittedName>
        <fullName evidence="1">Uncharacterized protein</fullName>
    </submittedName>
</protein>
<gene>
    <name evidence="1" type="ORF">FJD37_14770</name>
</gene>
<evidence type="ECO:0000313" key="2">
    <source>
        <dbReference type="Proteomes" id="UP000317901"/>
    </source>
</evidence>
<sequence>MTIALGNMSVNAGIIMTPLLDVPISLQRHADVVSSLLLAQLSAQFKFPLASQYAERESAYQSVLADLSWTTLHQPYSEQQGAQSLDVVNVLMTESARLFEFRIGVAFSNLVSNLQLSAPTDLARKVWREHVVRSIQPVQDPTPDCTGVDESVVCIKLALIDSDLLLHTLMLRFVTHTVLAEDFLSQSILTAPDSSIGVHGYTYSLNERMYSQLRETIDEKLMLKRTSLVMPWGSSSSPSVSVG</sequence>
<dbReference type="EMBL" id="VFIP01000028">
    <property type="protein sequence ID" value="TWR88998.1"/>
    <property type="molecule type" value="Genomic_DNA"/>
</dbReference>
<name>A0A5C5PW28_9PSED</name>
<dbReference type="AlphaFoldDB" id="A0A5C5PW28"/>
<dbReference type="OrthoDB" id="6990928at2"/>
<evidence type="ECO:0000313" key="1">
    <source>
        <dbReference type="EMBL" id="TWR88998.1"/>
    </source>
</evidence>